<proteinExistence type="predicted"/>
<dbReference type="Proteomes" id="UP001172082">
    <property type="component" value="Unassembled WGS sequence"/>
</dbReference>
<feature type="domain" description="Calcineurin-like phosphoesterase" evidence="4">
    <location>
        <begin position="175"/>
        <end position="357"/>
    </location>
</feature>
<keyword evidence="3" id="KW-1133">Transmembrane helix</keyword>
<gene>
    <name evidence="5" type="ORF">QQ008_18935</name>
</gene>
<evidence type="ECO:0000313" key="5">
    <source>
        <dbReference type="EMBL" id="MDN5203470.1"/>
    </source>
</evidence>
<feature type="transmembrane region" description="Helical" evidence="3">
    <location>
        <begin position="39"/>
        <end position="61"/>
    </location>
</feature>
<accession>A0ABT8KRS4</accession>
<dbReference type="InterPro" id="IPR051158">
    <property type="entry name" value="Metallophosphoesterase_sf"/>
</dbReference>
<name>A0ABT8KRS4_9BACT</name>
<keyword evidence="1" id="KW-0479">Metal-binding</keyword>
<dbReference type="EMBL" id="JAUJEA010000007">
    <property type="protein sequence ID" value="MDN5203470.1"/>
    <property type="molecule type" value="Genomic_DNA"/>
</dbReference>
<keyword evidence="3" id="KW-0472">Membrane</keyword>
<dbReference type="PANTHER" id="PTHR31302">
    <property type="entry name" value="TRANSMEMBRANE PROTEIN WITH METALLOPHOSPHOESTERASE DOMAIN-RELATED"/>
    <property type="match status" value="1"/>
</dbReference>
<evidence type="ECO:0000259" key="4">
    <source>
        <dbReference type="Pfam" id="PF00149"/>
    </source>
</evidence>
<sequence length="419" mass="47482">MNRLFPILFISFILLVIDYYAFQAVKTVFSGSSTDVRQIVSLLYWTITGSLILGLFIYFFGNPDKLSKRFRTIIMVGVFTNVLSKLFVILFLFVDEIQRFGQWAFRSIVSIFDENKNSSEIAYTERSNLLSAGGLISAGIPIIAVSWGILSGAHDYRIRRKTIYLPNLPKAFDGIRIGQLSDIHAGSFHNKIAVKGGIDLLHKEKVDITFFTGDLVNNQADEMQDYMNIFNRVSAPLGTYSVLGNHDYGDYVRWPSREAKVKNLENLKTIHQLLGWQLLLNEHKVISVDGEKMAIIGIENWGAKGRFSQYGKLAEAHEGTQEVPLKLLLSHDPSHWETEVLKEYGDIDIAFAGHTHGMQFGVEIGDFKWSPIQYMYKQWAGLYQHEGQHLYVNRGFGYLGYPGRIGIPPEITVITLKKG</sequence>
<dbReference type="InterPro" id="IPR004843">
    <property type="entry name" value="Calcineurin-like_PHP"/>
</dbReference>
<dbReference type="Gene3D" id="3.60.21.10">
    <property type="match status" value="1"/>
</dbReference>
<evidence type="ECO:0000256" key="3">
    <source>
        <dbReference type="SAM" id="Phobius"/>
    </source>
</evidence>
<reference evidence="5" key="1">
    <citation type="submission" date="2023-06" db="EMBL/GenBank/DDBJ databases">
        <title>Genomic of Parafulvivirga corallium.</title>
        <authorList>
            <person name="Wang G."/>
        </authorList>
    </citation>
    <scope>NUCLEOTIDE SEQUENCE</scope>
    <source>
        <strain evidence="5">BMA10</strain>
    </source>
</reference>
<evidence type="ECO:0000256" key="1">
    <source>
        <dbReference type="ARBA" id="ARBA00022723"/>
    </source>
</evidence>
<dbReference type="InterPro" id="IPR029052">
    <property type="entry name" value="Metallo-depent_PP-like"/>
</dbReference>
<keyword evidence="3" id="KW-0812">Transmembrane</keyword>
<comment type="caution">
    <text evidence="5">The sequence shown here is derived from an EMBL/GenBank/DDBJ whole genome shotgun (WGS) entry which is preliminary data.</text>
</comment>
<feature type="transmembrane region" description="Helical" evidence="3">
    <location>
        <begin position="73"/>
        <end position="94"/>
    </location>
</feature>
<evidence type="ECO:0000256" key="2">
    <source>
        <dbReference type="ARBA" id="ARBA00022801"/>
    </source>
</evidence>
<dbReference type="RefSeq" id="WP_346753492.1">
    <property type="nucleotide sequence ID" value="NZ_JAUJEA010000007.1"/>
</dbReference>
<keyword evidence="2" id="KW-0378">Hydrolase</keyword>
<organism evidence="5 6">
    <name type="scientific">Splendidivirga corallicola</name>
    <dbReference type="NCBI Taxonomy" id="3051826"/>
    <lineage>
        <taxon>Bacteria</taxon>
        <taxon>Pseudomonadati</taxon>
        <taxon>Bacteroidota</taxon>
        <taxon>Cytophagia</taxon>
        <taxon>Cytophagales</taxon>
        <taxon>Splendidivirgaceae</taxon>
        <taxon>Splendidivirga</taxon>
    </lineage>
</organism>
<dbReference type="PANTHER" id="PTHR31302:SF31">
    <property type="entry name" value="PHOSPHODIESTERASE YAEI"/>
    <property type="match status" value="1"/>
</dbReference>
<dbReference type="CDD" id="cd07385">
    <property type="entry name" value="MPP_YkuE_C"/>
    <property type="match status" value="1"/>
</dbReference>
<evidence type="ECO:0000313" key="6">
    <source>
        <dbReference type="Proteomes" id="UP001172082"/>
    </source>
</evidence>
<dbReference type="Pfam" id="PF00149">
    <property type="entry name" value="Metallophos"/>
    <property type="match status" value="1"/>
</dbReference>
<protein>
    <submittedName>
        <fullName evidence="5">Metallophosphoesterase</fullName>
    </submittedName>
</protein>
<keyword evidence="6" id="KW-1185">Reference proteome</keyword>
<feature type="transmembrane region" description="Helical" evidence="3">
    <location>
        <begin position="129"/>
        <end position="150"/>
    </location>
</feature>
<dbReference type="SUPFAM" id="SSF56300">
    <property type="entry name" value="Metallo-dependent phosphatases"/>
    <property type="match status" value="1"/>
</dbReference>